<dbReference type="PANTHER" id="PTHR10758:SF1">
    <property type="entry name" value="COP9 SIGNALOSOME COMPLEX SUBUNIT 3"/>
    <property type="match status" value="1"/>
</dbReference>
<comment type="caution">
    <text evidence="9">The sequence shown here is derived from an EMBL/GenBank/DDBJ whole genome shotgun (WGS) entry which is preliminary data.</text>
</comment>
<dbReference type="Pfam" id="PF01399">
    <property type="entry name" value="PCI"/>
    <property type="match status" value="1"/>
</dbReference>
<protein>
    <recommendedName>
        <fullName evidence="4">COP9 signalosome complex subunit 3</fullName>
    </recommendedName>
</protein>
<dbReference type="AlphaFoldDB" id="A0A409XAA6"/>
<keyword evidence="10" id="KW-1185">Reference proteome</keyword>
<dbReference type="STRING" id="93625.A0A409XAA6"/>
<sequence>MTSNTSQVYIDTLLSQITTSNSVAALNHTFKTGIARETREILLSSQLSNGQDPLAFLDPRVNTLGSLYILSSRVNANFSNTPPPSWQAITDFCRLFNSEHARLAPDRVTKLAKGIQRMASHLGTPSLAIEPLLDLVSRYPPSPSHLTTIHPIFLLVCVSTQNFRSALPILDHPITEIDTVHVSPDLQYTDNLVYHYTGGIALAALKRWKDAEEYFEICVTSPGTYPAAVQMEALKKLRLISNLPKYTHPLLSRLFKTTVYNAFINAYPKNTALMREILDKEKQTFAQDKNIGLIQQAITRAPRWVLKKLTATYVTLHLADIGRAVKIDSEDEVRALLLSMIESNDITATISADGTVTFSDPPAQFTKEQVDAALKGVQDQTALLAYLELEAGRSKEFLSKVVKSNDNSWAPAGDEEIFANLGAQHIWEDNIYS</sequence>
<evidence type="ECO:0000256" key="5">
    <source>
        <dbReference type="ARBA" id="ARBA00022490"/>
    </source>
</evidence>
<dbReference type="Proteomes" id="UP000283269">
    <property type="component" value="Unassembled WGS sequence"/>
</dbReference>
<name>A0A409XAA6_PSICY</name>
<evidence type="ECO:0000313" key="9">
    <source>
        <dbReference type="EMBL" id="PPQ87728.1"/>
    </source>
</evidence>
<keyword evidence="6" id="KW-0736">Signalosome</keyword>
<dbReference type="GO" id="GO:0005737">
    <property type="term" value="C:cytoplasm"/>
    <property type="evidence" value="ECO:0007669"/>
    <property type="project" value="UniProtKB-SubCell"/>
</dbReference>
<evidence type="ECO:0000256" key="3">
    <source>
        <dbReference type="ARBA" id="ARBA00007084"/>
    </source>
</evidence>
<evidence type="ECO:0000256" key="2">
    <source>
        <dbReference type="ARBA" id="ARBA00004496"/>
    </source>
</evidence>
<keyword evidence="5" id="KW-0963">Cytoplasm</keyword>
<dbReference type="PROSITE" id="PS50250">
    <property type="entry name" value="PCI"/>
    <property type="match status" value="1"/>
</dbReference>
<dbReference type="InterPro" id="IPR055089">
    <property type="entry name" value="COP9_N"/>
</dbReference>
<evidence type="ECO:0000256" key="6">
    <source>
        <dbReference type="ARBA" id="ARBA00022790"/>
    </source>
</evidence>
<dbReference type="GO" id="GO:0006511">
    <property type="term" value="P:ubiquitin-dependent protein catabolic process"/>
    <property type="evidence" value="ECO:0007669"/>
    <property type="project" value="TreeGrafter"/>
</dbReference>
<evidence type="ECO:0000256" key="4">
    <source>
        <dbReference type="ARBA" id="ARBA00014878"/>
    </source>
</evidence>
<gene>
    <name evidence="9" type="ORF">CVT25_014415</name>
</gene>
<keyword evidence="7" id="KW-0539">Nucleus</keyword>
<dbReference type="OrthoDB" id="29061at2759"/>
<feature type="domain" description="PCI" evidence="8">
    <location>
        <begin position="178"/>
        <end position="364"/>
    </location>
</feature>
<dbReference type="PANTHER" id="PTHR10758">
    <property type="entry name" value="26S PROTEASOME NON-ATPASE REGULATORY SUBUNIT 3/COP9 SIGNALOSOME COMPLEX SUBUNIT 3"/>
    <property type="match status" value="1"/>
</dbReference>
<dbReference type="Pfam" id="PF22788">
    <property type="entry name" value="COP9_hel_rpt"/>
    <property type="match status" value="1"/>
</dbReference>
<dbReference type="InterPro" id="IPR000717">
    <property type="entry name" value="PCI_dom"/>
</dbReference>
<dbReference type="EMBL" id="NHYD01002223">
    <property type="protein sequence ID" value="PPQ87728.1"/>
    <property type="molecule type" value="Genomic_DNA"/>
</dbReference>
<comment type="similarity">
    <text evidence="3">Belongs to the CSN3 family.</text>
</comment>
<dbReference type="GO" id="GO:0008180">
    <property type="term" value="C:COP9 signalosome"/>
    <property type="evidence" value="ECO:0007669"/>
    <property type="project" value="UniProtKB-KW"/>
</dbReference>
<comment type="subcellular location">
    <subcellularLocation>
        <location evidence="2">Cytoplasm</location>
    </subcellularLocation>
    <subcellularLocation>
        <location evidence="1">Nucleus</location>
    </subcellularLocation>
</comment>
<accession>A0A409XAA6</accession>
<dbReference type="InterPro" id="IPR050756">
    <property type="entry name" value="CSN3"/>
</dbReference>
<reference evidence="9 10" key="1">
    <citation type="journal article" date="2018" name="Evol. Lett.">
        <title>Horizontal gene cluster transfer increased hallucinogenic mushroom diversity.</title>
        <authorList>
            <person name="Reynolds H.T."/>
            <person name="Vijayakumar V."/>
            <person name="Gluck-Thaler E."/>
            <person name="Korotkin H.B."/>
            <person name="Matheny P.B."/>
            <person name="Slot J.C."/>
        </authorList>
    </citation>
    <scope>NUCLEOTIDE SEQUENCE [LARGE SCALE GENOMIC DNA]</scope>
    <source>
        <strain evidence="9 10">2631</strain>
    </source>
</reference>
<evidence type="ECO:0000256" key="1">
    <source>
        <dbReference type="ARBA" id="ARBA00004123"/>
    </source>
</evidence>
<organism evidence="9 10">
    <name type="scientific">Psilocybe cyanescens</name>
    <dbReference type="NCBI Taxonomy" id="93625"/>
    <lineage>
        <taxon>Eukaryota</taxon>
        <taxon>Fungi</taxon>
        <taxon>Dikarya</taxon>
        <taxon>Basidiomycota</taxon>
        <taxon>Agaricomycotina</taxon>
        <taxon>Agaricomycetes</taxon>
        <taxon>Agaricomycetidae</taxon>
        <taxon>Agaricales</taxon>
        <taxon>Agaricineae</taxon>
        <taxon>Strophariaceae</taxon>
        <taxon>Psilocybe</taxon>
    </lineage>
</organism>
<evidence type="ECO:0000259" key="8">
    <source>
        <dbReference type="PROSITE" id="PS50250"/>
    </source>
</evidence>
<proteinExistence type="inferred from homology"/>
<evidence type="ECO:0000256" key="7">
    <source>
        <dbReference type="ARBA" id="ARBA00023242"/>
    </source>
</evidence>
<evidence type="ECO:0000313" key="10">
    <source>
        <dbReference type="Proteomes" id="UP000283269"/>
    </source>
</evidence>
<dbReference type="InParanoid" id="A0A409XAA6"/>